<dbReference type="Pfam" id="PF06386">
    <property type="entry name" value="GvpL_GvpF"/>
    <property type="match status" value="1"/>
</dbReference>
<dbReference type="PANTHER" id="PTHR36852">
    <property type="entry name" value="PROTEIN GVPL 2"/>
    <property type="match status" value="1"/>
</dbReference>
<evidence type="ECO:0000256" key="2">
    <source>
        <dbReference type="ARBA" id="ARBA00035108"/>
    </source>
</evidence>
<dbReference type="Proteomes" id="UP001596142">
    <property type="component" value="Unassembled WGS sequence"/>
</dbReference>
<dbReference type="EMBL" id="JBHSOZ010000003">
    <property type="protein sequence ID" value="MFC5712986.1"/>
    <property type="molecule type" value="Genomic_DNA"/>
</dbReference>
<accession>A0ABW0YMJ7</accession>
<evidence type="ECO:0000256" key="1">
    <source>
        <dbReference type="ARBA" id="ARBA00022987"/>
    </source>
</evidence>
<proteinExistence type="inferred from homology"/>
<keyword evidence="5" id="KW-1185">Reference proteome</keyword>
<sequence>MQTEANTKELIYLYAFVPTNETKENSLSSMTGIDPDYDIEFIEFNEVTAVTCLVKEEDFSEEVLQRKVDDMKWLQKHAFHHHEKMNALNEIYTVIPLKFGTIYEDKESLKEIVETHKENITSVFKELGKKEEWNIKIYTDKSSFTKEVEENSPTVKEKIEEIKDLPKGKQFFEKKKLKEFIEKQAEKEIDEYCESIHEQLTAYSSDEEVKKNWERKLTGRKDDMCWNGAYLFPKEEVERALQIIETEREKADKNETGFSYEVTGPWPAYHFSNFTERGE</sequence>
<comment type="caution">
    <text evidence="4">The sequence shown here is derived from an EMBL/GenBank/DDBJ whole genome shotgun (WGS) entry which is preliminary data.</text>
</comment>
<dbReference type="InterPro" id="IPR009430">
    <property type="entry name" value="GvpL/GvpF"/>
</dbReference>
<protein>
    <submittedName>
        <fullName evidence="4">GvpL/GvpF family gas vesicle protein</fullName>
    </submittedName>
</protein>
<comment type="similarity">
    <text evidence="3">Belongs to the gas vesicle GvpF/GvpL family.</text>
</comment>
<comment type="subcellular location">
    <subcellularLocation>
        <location evidence="2">Gas vesicle</location>
    </subcellularLocation>
</comment>
<reference evidence="5" key="1">
    <citation type="journal article" date="2019" name="Int. J. Syst. Evol. Microbiol.">
        <title>The Global Catalogue of Microorganisms (GCM) 10K type strain sequencing project: providing services to taxonomists for standard genome sequencing and annotation.</title>
        <authorList>
            <consortium name="The Broad Institute Genomics Platform"/>
            <consortium name="The Broad Institute Genome Sequencing Center for Infectious Disease"/>
            <person name="Wu L."/>
            <person name="Ma J."/>
        </authorList>
    </citation>
    <scope>NUCLEOTIDE SEQUENCE [LARGE SCALE GENOMIC DNA]</scope>
    <source>
        <strain evidence="5">CECT 7184</strain>
    </source>
</reference>
<evidence type="ECO:0000313" key="5">
    <source>
        <dbReference type="Proteomes" id="UP001596142"/>
    </source>
</evidence>
<name>A0ABW0YMJ7_9BACI</name>
<gene>
    <name evidence="4" type="ORF">ACFPU1_09340</name>
</gene>
<dbReference type="RefSeq" id="WP_385940353.1">
    <property type="nucleotide sequence ID" value="NZ_JBHSOZ010000003.1"/>
</dbReference>
<keyword evidence="1" id="KW-0304">Gas vesicle</keyword>
<organism evidence="4 5">
    <name type="scientific">Thalassorhabdus alkalitolerans</name>
    <dbReference type="NCBI Taxonomy" id="2282697"/>
    <lineage>
        <taxon>Bacteria</taxon>
        <taxon>Bacillati</taxon>
        <taxon>Bacillota</taxon>
        <taxon>Bacilli</taxon>
        <taxon>Bacillales</taxon>
        <taxon>Bacillaceae</taxon>
        <taxon>Thalassorhabdus</taxon>
    </lineage>
</organism>
<dbReference type="PANTHER" id="PTHR36852:SF1">
    <property type="entry name" value="PROTEIN GVPL 2"/>
    <property type="match status" value="1"/>
</dbReference>
<evidence type="ECO:0000256" key="3">
    <source>
        <dbReference type="ARBA" id="ARBA00035643"/>
    </source>
</evidence>
<evidence type="ECO:0000313" key="4">
    <source>
        <dbReference type="EMBL" id="MFC5712986.1"/>
    </source>
</evidence>